<evidence type="ECO:0000313" key="4">
    <source>
        <dbReference type="Proteomes" id="UP000190135"/>
    </source>
</evidence>
<evidence type="ECO:0000313" key="3">
    <source>
        <dbReference type="EMBL" id="SJZ84900.1"/>
    </source>
</evidence>
<evidence type="ECO:0000259" key="2">
    <source>
        <dbReference type="Pfam" id="PF00326"/>
    </source>
</evidence>
<feature type="region of interest" description="Disordered" evidence="1">
    <location>
        <begin position="1"/>
        <end position="52"/>
    </location>
</feature>
<feature type="domain" description="Peptidase S9 prolyl oligopeptidase catalytic" evidence="2">
    <location>
        <begin position="134"/>
        <end position="277"/>
    </location>
</feature>
<dbReference type="STRING" id="1365950.SAMN05428963_103272"/>
<dbReference type="Proteomes" id="UP000190135">
    <property type="component" value="Unassembled WGS sequence"/>
</dbReference>
<proteinExistence type="predicted"/>
<dbReference type="InterPro" id="IPR029058">
    <property type="entry name" value="AB_hydrolase_fold"/>
</dbReference>
<dbReference type="OrthoDB" id="7840506at2"/>
<feature type="compositionally biased region" description="Polar residues" evidence="1">
    <location>
        <begin position="12"/>
        <end position="21"/>
    </location>
</feature>
<dbReference type="Pfam" id="PF00326">
    <property type="entry name" value="Peptidase_S9"/>
    <property type="match status" value="1"/>
</dbReference>
<name>A0A1T4NZT6_9HYPH</name>
<gene>
    <name evidence="3" type="ORF">SAMN05428963_103272</name>
</gene>
<protein>
    <submittedName>
        <fullName evidence="3">Acetyl esterase/lipase</fullName>
    </submittedName>
</protein>
<dbReference type="Gene3D" id="3.40.50.1820">
    <property type="entry name" value="alpha/beta hydrolase"/>
    <property type="match status" value="1"/>
</dbReference>
<sequence length="304" mass="32460">MAGADTRLGRSSRANDNTGNKALQKDGSDADDNAPRPDVAVLAEGPENRLSGQWPDRMMRRIERPELHSFRVSQPRGQAMIYAGGGYLELVYDKEGIEIARWLNGLGLDAHVMIHRLPGAPGPDGAPLPFDIALRDALAGLDHLAQDERSLPLIHVGLSSGGHLAGVMACQTNAPSAVGAIIAYGPINANHREYKAPAGKPDYPPAEKQAFYDAWPVGIRAHPHAMPKVPLFMAYALHDRSVPVDHALNLARSAAETGLDADLHIFGCAPHGFALRDHGGTHDAWPGLANAWIDRLLPSVGAVG</sequence>
<accession>A0A1T4NZT6</accession>
<dbReference type="SUPFAM" id="SSF53474">
    <property type="entry name" value="alpha/beta-Hydrolases"/>
    <property type="match status" value="1"/>
</dbReference>
<dbReference type="GO" id="GO:0006508">
    <property type="term" value="P:proteolysis"/>
    <property type="evidence" value="ECO:0007669"/>
    <property type="project" value="InterPro"/>
</dbReference>
<organism evidence="3 4">
    <name type="scientific">Consotaella salsifontis</name>
    <dbReference type="NCBI Taxonomy" id="1365950"/>
    <lineage>
        <taxon>Bacteria</taxon>
        <taxon>Pseudomonadati</taxon>
        <taxon>Pseudomonadota</taxon>
        <taxon>Alphaproteobacteria</taxon>
        <taxon>Hyphomicrobiales</taxon>
        <taxon>Aurantimonadaceae</taxon>
        <taxon>Consotaella</taxon>
    </lineage>
</organism>
<evidence type="ECO:0000256" key="1">
    <source>
        <dbReference type="SAM" id="MobiDB-lite"/>
    </source>
</evidence>
<reference evidence="3 4" key="1">
    <citation type="submission" date="2017-02" db="EMBL/GenBank/DDBJ databases">
        <authorList>
            <person name="Peterson S.W."/>
        </authorList>
    </citation>
    <scope>NUCLEOTIDE SEQUENCE [LARGE SCALE GENOMIC DNA]</scope>
    <source>
        <strain evidence="3 4">USBA 369</strain>
    </source>
</reference>
<dbReference type="AlphaFoldDB" id="A0A1T4NZT6"/>
<dbReference type="InterPro" id="IPR001375">
    <property type="entry name" value="Peptidase_S9_cat"/>
</dbReference>
<dbReference type="EMBL" id="FUXL01000003">
    <property type="protein sequence ID" value="SJZ84900.1"/>
    <property type="molecule type" value="Genomic_DNA"/>
</dbReference>
<keyword evidence="4" id="KW-1185">Reference proteome</keyword>
<dbReference type="GO" id="GO:0008236">
    <property type="term" value="F:serine-type peptidase activity"/>
    <property type="evidence" value="ECO:0007669"/>
    <property type="project" value="InterPro"/>
</dbReference>